<organism evidence="9 10">
    <name type="scientific">Candidatus Roizmanbacteria bacterium CG11_big_fil_rev_8_21_14_0_20_35_14</name>
    <dbReference type="NCBI Taxonomy" id="1974855"/>
    <lineage>
        <taxon>Bacteria</taxon>
        <taxon>Candidatus Roizmaniibacteriota</taxon>
    </lineage>
</organism>
<feature type="transmembrane region" description="Helical" evidence="8">
    <location>
        <begin position="179"/>
        <end position="200"/>
    </location>
</feature>
<dbReference type="Proteomes" id="UP000229570">
    <property type="component" value="Unassembled WGS sequence"/>
</dbReference>
<evidence type="ECO:0000313" key="9">
    <source>
        <dbReference type="EMBL" id="PIQ72725.1"/>
    </source>
</evidence>
<keyword evidence="4" id="KW-0808">Transferase</keyword>
<feature type="transmembrane region" description="Helical" evidence="8">
    <location>
        <begin position="245"/>
        <end position="261"/>
    </location>
</feature>
<feature type="transmembrane region" description="Helical" evidence="8">
    <location>
        <begin position="324"/>
        <end position="340"/>
    </location>
</feature>
<dbReference type="PANTHER" id="PTHR33908">
    <property type="entry name" value="MANNOSYLTRANSFERASE YKCB-RELATED"/>
    <property type="match status" value="1"/>
</dbReference>
<gene>
    <name evidence="9" type="ORF">COV86_01520</name>
</gene>
<keyword evidence="2" id="KW-1003">Cell membrane</keyword>
<evidence type="ECO:0000313" key="10">
    <source>
        <dbReference type="Proteomes" id="UP000229570"/>
    </source>
</evidence>
<keyword evidence="3" id="KW-0328">Glycosyltransferase</keyword>
<sequence length="440" mass="51874">MFTWLFTKTPLTFLVQSLWRDEAFSYFLAKKNILEILILSAKDFSPPLYHLILHFWIKIFGGSEIALRSLSIVFFWATIYVVFLFLNDIFKLKLKKSFFYLLLFIINPLLTYYAFEVRMYSLFAFLSTLSFYTLFKKNSTLYILSSILGLYTHYFMIFVIIGQFLFLTINRKKSFSFPLLSFYWPIIAFVPWILLVVFNGNLPGSFWINKPSFQSVFGFLGIIYTGNESSFYVNNFLVNKINTNIFFLTVVLVIILIYGYFYHKKLLKKERLIFQFVLIWGLIIPVTVGVLSFIKPVYFPRYLIFATIGFLFTVIFIIEKLPTLPRILLIIVLFILTVNYQRLEIEYKKKADMRTVLAEIKAIAKENDSVYVSSELDFFTAQYYFEENKVYIWGKSYNEIPNYVGKVLIPKEKIASTLPFYPKKAYVLSPDGQYSIQAMY</sequence>
<feature type="transmembrane region" description="Helical" evidence="8">
    <location>
        <begin position="141"/>
        <end position="167"/>
    </location>
</feature>
<feature type="transmembrane region" description="Helical" evidence="8">
    <location>
        <begin position="65"/>
        <end position="86"/>
    </location>
</feature>
<feature type="transmembrane region" description="Helical" evidence="8">
    <location>
        <begin position="273"/>
        <end position="294"/>
    </location>
</feature>
<evidence type="ECO:0000256" key="1">
    <source>
        <dbReference type="ARBA" id="ARBA00004651"/>
    </source>
</evidence>
<accession>A0A2H0KN87</accession>
<dbReference type="EMBL" id="PCVL01000015">
    <property type="protein sequence ID" value="PIQ72725.1"/>
    <property type="molecule type" value="Genomic_DNA"/>
</dbReference>
<evidence type="ECO:0000256" key="2">
    <source>
        <dbReference type="ARBA" id="ARBA00022475"/>
    </source>
</evidence>
<dbReference type="GO" id="GO:0005886">
    <property type="term" value="C:plasma membrane"/>
    <property type="evidence" value="ECO:0007669"/>
    <property type="project" value="UniProtKB-SubCell"/>
</dbReference>
<dbReference type="PANTHER" id="PTHR33908:SF11">
    <property type="entry name" value="MEMBRANE PROTEIN"/>
    <property type="match status" value="1"/>
</dbReference>
<dbReference type="GO" id="GO:0016763">
    <property type="term" value="F:pentosyltransferase activity"/>
    <property type="evidence" value="ECO:0007669"/>
    <property type="project" value="TreeGrafter"/>
</dbReference>
<protein>
    <submittedName>
        <fullName evidence="9">Uncharacterized protein</fullName>
    </submittedName>
</protein>
<evidence type="ECO:0000256" key="7">
    <source>
        <dbReference type="ARBA" id="ARBA00023136"/>
    </source>
</evidence>
<dbReference type="AlphaFoldDB" id="A0A2H0KN87"/>
<comment type="caution">
    <text evidence="9">The sequence shown here is derived from an EMBL/GenBank/DDBJ whole genome shotgun (WGS) entry which is preliminary data.</text>
</comment>
<keyword evidence="5 8" id="KW-0812">Transmembrane</keyword>
<feature type="transmembrane region" description="Helical" evidence="8">
    <location>
        <begin position="301"/>
        <end position="318"/>
    </location>
</feature>
<reference evidence="9 10" key="1">
    <citation type="submission" date="2017-09" db="EMBL/GenBank/DDBJ databases">
        <title>Depth-based differentiation of microbial function through sediment-hosted aquifers and enrichment of novel symbionts in the deep terrestrial subsurface.</title>
        <authorList>
            <person name="Probst A.J."/>
            <person name="Ladd B."/>
            <person name="Jarett J.K."/>
            <person name="Geller-Mcgrath D.E."/>
            <person name="Sieber C.M."/>
            <person name="Emerson J.B."/>
            <person name="Anantharaman K."/>
            <person name="Thomas B.C."/>
            <person name="Malmstrom R."/>
            <person name="Stieglmeier M."/>
            <person name="Klingl A."/>
            <person name="Woyke T."/>
            <person name="Ryan C.M."/>
            <person name="Banfield J.F."/>
        </authorList>
    </citation>
    <scope>NUCLEOTIDE SEQUENCE [LARGE SCALE GENOMIC DNA]</scope>
    <source>
        <strain evidence="9">CG11_big_fil_rev_8_21_14_0_20_35_14</strain>
    </source>
</reference>
<evidence type="ECO:0000256" key="3">
    <source>
        <dbReference type="ARBA" id="ARBA00022676"/>
    </source>
</evidence>
<feature type="transmembrane region" description="Helical" evidence="8">
    <location>
        <begin position="212"/>
        <end position="233"/>
    </location>
</feature>
<evidence type="ECO:0000256" key="4">
    <source>
        <dbReference type="ARBA" id="ARBA00022679"/>
    </source>
</evidence>
<comment type="subcellular location">
    <subcellularLocation>
        <location evidence="1">Cell membrane</location>
        <topology evidence="1">Multi-pass membrane protein</topology>
    </subcellularLocation>
</comment>
<keyword evidence="7 8" id="KW-0472">Membrane</keyword>
<keyword evidence="6 8" id="KW-1133">Transmembrane helix</keyword>
<evidence type="ECO:0000256" key="6">
    <source>
        <dbReference type="ARBA" id="ARBA00022989"/>
    </source>
</evidence>
<feature type="transmembrane region" description="Helical" evidence="8">
    <location>
        <begin position="98"/>
        <end position="115"/>
    </location>
</feature>
<evidence type="ECO:0000256" key="5">
    <source>
        <dbReference type="ARBA" id="ARBA00022692"/>
    </source>
</evidence>
<evidence type="ECO:0000256" key="8">
    <source>
        <dbReference type="SAM" id="Phobius"/>
    </source>
</evidence>
<name>A0A2H0KN87_9BACT</name>
<dbReference type="GO" id="GO:0009103">
    <property type="term" value="P:lipopolysaccharide biosynthetic process"/>
    <property type="evidence" value="ECO:0007669"/>
    <property type="project" value="UniProtKB-ARBA"/>
</dbReference>
<proteinExistence type="predicted"/>
<dbReference type="InterPro" id="IPR050297">
    <property type="entry name" value="LipidA_mod_glycosyltrf_83"/>
</dbReference>